<evidence type="ECO:0000313" key="3">
    <source>
        <dbReference type="EMBL" id="MBR7620646.1"/>
    </source>
</evidence>
<proteinExistence type="predicted"/>
<dbReference type="RefSeq" id="WP_215341375.1">
    <property type="nucleotide sequence ID" value="NZ_JAGSGD010000001.1"/>
</dbReference>
<dbReference type="EMBL" id="JAGSGD010000001">
    <property type="protein sequence ID" value="MBR7620646.1"/>
    <property type="molecule type" value="Genomic_DNA"/>
</dbReference>
<feature type="signal peptide" evidence="1">
    <location>
        <begin position="1"/>
        <end position="21"/>
    </location>
</feature>
<reference evidence="4" key="1">
    <citation type="submission" date="2021-01" db="EMBL/GenBank/DDBJ databases">
        <title>Genome sequence of Phenylobacterium sp. 20VBR1 isolated from a valley glaceir, Ny-Alesund, Svalbard.</title>
        <authorList>
            <person name="Thomas F.A."/>
            <person name="Krishnan K.P."/>
            <person name="Sinha R.K."/>
        </authorList>
    </citation>
    <scope>NUCLEOTIDE SEQUENCE</scope>
    <source>
        <strain evidence="4">20VBR1</strain>
    </source>
</reference>
<evidence type="ECO:0000259" key="2">
    <source>
        <dbReference type="Pfam" id="PF03413"/>
    </source>
</evidence>
<protein>
    <submittedName>
        <fullName evidence="3">PepSY domain-containing protein</fullName>
    </submittedName>
</protein>
<evidence type="ECO:0000313" key="4">
    <source>
        <dbReference type="EMBL" id="QQZ49436.1"/>
    </source>
</evidence>
<dbReference type="EMBL" id="CP068570">
    <property type="protein sequence ID" value="QQZ49436.1"/>
    <property type="molecule type" value="Genomic_DNA"/>
</dbReference>
<evidence type="ECO:0000313" key="5">
    <source>
        <dbReference type="Proteomes" id="UP000622580"/>
    </source>
</evidence>
<keyword evidence="5" id="KW-1185">Reference proteome</keyword>
<feature type="domain" description="PepSY" evidence="2">
    <location>
        <begin position="35"/>
        <end position="92"/>
    </location>
</feature>
<dbReference type="InterPro" id="IPR025711">
    <property type="entry name" value="PepSY"/>
</dbReference>
<gene>
    <name evidence="3" type="ORF">JKL49_14730</name>
    <name evidence="4" type="ORF">JKL49_20925</name>
</gene>
<feature type="chain" id="PRO_5044462936" evidence="1">
    <location>
        <begin position="22"/>
        <end position="101"/>
    </location>
</feature>
<evidence type="ECO:0000256" key="1">
    <source>
        <dbReference type="SAM" id="SignalP"/>
    </source>
</evidence>
<dbReference type="Proteomes" id="UP000622580">
    <property type="component" value="Unassembled WGS sequence"/>
</dbReference>
<dbReference type="Pfam" id="PF03413">
    <property type="entry name" value="PepSY"/>
    <property type="match status" value="1"/>
</dbReference>
<dbReference type="Gene3D" id="3.10.450.40">
    <property type="match status" value="1"/>
</dbReference>
<dbReference type="AlphaFoldDB" id="A0A941D1X3"/>
<sequence length="101" mass="10461">MKRLLIVSTLALTLGAVTAQAGGYAGQALVKTARVTLAQATKTALKARPGKITDKELEKEAGGSGLRYSFDIKTAGVTYEVGVDAQTGKVLENAPEGKNPD</sequence>
<keyword evidence="1" id="KW-0732">Signal</keyword>
<reference evidence="3" key="2">
    <citation type="submission" date="2021-04" db="EMBL/GenBank/DDBJ databases">
        <title>Draft genome assembly of strain Phenylobacterium sp. 20VBR1 using MiniION and Illumina platforms.</title>
        <authorList>
            <person name="Thomas F.A."/>
            <person name="Krishnan K.P."/>
            <person name="Sinha R.K."/>
        </authorList>
    </citation>
    <scope>NUCLEOTIDE SEQUENCE</scope>
    <source>
        <strain evidence="3">20VBR1</strain>
    </source>
</reference>
<name>A0A941D1X3_9CAUL</name>
<organism evidence="3 5">
    <name type="scientific">Phenylobacterium glaciei</name>
    <dbReference type="NCBI Taxonomy" id="2803784"/>
    <lineage>
        <taxon>Bacteria</taxon>
        <taxon>Pseudomonadati</taxon>
        <taxon>Pseudomonadota</taxon>
        <taxon>Alphaproteobacteria</taxon>
        <taxon>Caulobacterales</taxon>
        <taxon>Caulobacteraceae</taxon>
        <taxon>Phenylobacterium</taxon>
    </lineage>
</organism>
<accession>A0A941D1X3</accession>